<proteinExistence type="predicted"/>
<comment type="caution">
    <text evidence="1">The sequence shown here is derived from an EMBL/GenBank/DDBJ whole genome shotgun (WGS) entry which is preliminary data.</text>
</comment>
<dbReference type="Proteomes" id="UP000886883">
    <property type="component" value="Unassembled WGS sequence"/>
</dbReference>
<name>A0A9D2MNY1_9FIRM</name>
<reference evidence="1" key="1">
    <citation type="journal article" date="2021" name="PeerJ">
        <title>Extensive microbial diversity within the chicken gut microbiome revealed by metagenomics and culture.</title>
        <authorList>
            <person name="Gilroy R."/>
            <person name="Ravi A."/>
            <person name="Getino M."/>
            <person name="Pursley I."/>
            <person name="Horton D.L."/>
            <person name="Alikhan N.F."/>
            <person name="Baker D."/>
            <person name="Gharbi K."/>
            <person name="Hall N."/>
            <person name="Watson M."/>
            <person name="Adriaenssens E.M."/>
            <person name="Foster-Nyarko E."/>
            <person name="Jarju S."/>
            <person name="Secka A."/>
            <person name="Antonio M."/>
            <person name="Oren A."/>
            <person name="Chaudhuri R.R."/>
            <person name="La Ragione R."/>
            <person name="Hildebrand F."/>
            <person name="Pallen M.J."/>
        </authorList>
    </citation>
    <scope>NUCLEOTIDE SEQUENCE</scope>
    <source>
        <strain evidence="1">USAMLcec3-2134</strain>
    </source>
</reference>
<reference evidence="1" key="2">
    <citation type="submission" date="2021-04" db="EMBL/GenBank/DDBJ databases">
        <authorList>
            <person name="Gilroy R."/>
        </authorList>
    </citation>
    <scope>NUCLEOTIDE SEQUENCE</scope>
    <source>
        <strain evidence="1">USAMLcec3-2134</strain>
    </source>
</reference>
<organism evidence="1 2">
    <name type="scientific">Candidatus Eisenbergiella merdigallinarum</name>
    <dbReference type="NCBI Taxonomy" id="2838552"/>
    <lineage>
        <taxon>Bacteria</taxon>
        <taxon>Bacillati</taxon>
        <taxon>Bacillota</taxon>
        <taxon>Clostridia</taxon>
        <taxon>Lachnospirales</taxon>
        <taxon>Lachnospiraceae</taxon>
        <taxon>Eisenbergiella</taxon>
    </lineage>
</organism>
<dbReference type="EMBL" id="DWXE01000004">
    <property type="protein sequence ID" value="HJB90009.1"/>
    <property type="molecule type" value="Genomic_DNA"/>
</dbReference>
<evidence type="ECO:0000313" key="2">
    <source>
        <dbReference type="Proteomes" id="UP000886883"/>
    </source>
</evidence>
<sequence>MEGVVSGSTESGAAQPLTEFQDRLVAWLKAQLDVEISLDELPPDGGLYAETGASQTVSSYYDKTALWTIPVLFLSKNADQKAGMEALSKICDFLHREKIYPSGESYSWKDAQTVTQPNKIGRDEDGKYLHSCIVNCKIFF</sequence>
<accession>A0A9D2MNY1</accession>
<gene>
    <name evidence="1" type="ORF">H9763_00890</name>
</gene>
<protein>
    <submittedName>
        <fullName evidence="1">Minor capsid protein</fullName>
    </submittedName>
</protein>
<dbReference type="AlphaFoldDB" id="A0A9D2MNY1"/>
<evidence type="ECO:0000313" key="1">
    <source>
        <dbReference type="EMBL" id="HJB90009.1"/>
    </source>
</evidence>